<evidence type="ECO:0000259" key="6">
    <source>
        <dbReference type="Pfam" id="PF02749"/>
    </source>
</evidence>
<evidence type="ECO:0000313" key="7">
    <source>
        <dbReference type="EMBL" id="EKX48710.1"/>
    </source>
</evidence>
<dbReference type="InterPro" id="IPR002638">
    <property type="entry name" value="Quinolinate_PRibosylTrfase_C"/>
</dbReference>
<dbReference type="eggNOG" id="KOG3008">
    <property type="taxonomic scope" value="Eukaryota"/>
</dbReference>
<dbReference type="Proteomes" id="UP000011087">
    <property type="component" value="Unassembled WGS sequence"/>
</dbReference>
<dbReference type="OrthoDB" id="10067394at2759"/>
<dbReference type="Pfam" id="PF02749">
    <property type="entry name" value="QRPTase_N"/>
    <property type="match status" value="1"/>
</dbReference>
<name>L1JKV1_GUITC</name>
<feature type="domain" description="Quinolinate phosphoribosyl transferase N-terminal" evidence="6">
    <location>
        <begin position="45"/>
        <end position="130"/>
    </location>
</feature>
<dbReference type="GeneID" id="17305452"/>
<dbReference type="InterPro" id="IPR037128">
    <property type="entry name" value="Quinolinate_PRibosylTase_N_sf"/>
</dbReference>
<dbReference type="InterPro" id="IPR013785">
    <property type="entry name" value="Aldolase_TIM"/>
</dbReference>
<dbReference type="InterPro" id="IPR036068">
    <property type="entry name" value="Nicotinate_pribotase-like_C"/>
</dbReference>
<evidence type="ECO:0000259" key="5">
    <source>
        <dbReference type="Pfam" id="PF01729"/>
    </source>
</evidence>
<dbReference type="HOGENOM" id="CLU_1363552_0_0_1"/>
<evidence type="ECO:0000256" key="3">
    <source>
        <dbReference type="ARBA" id="ARBA00022676"/>
    </source>
</evidence>
<reference evidence="8" key="3">
    <citation type="submission" date="2015-06" db="UniProtKB">
        <authorList>
            <consortium name="EnsemblProtists"/>
        </authorList>
    </citation>
    <scope>IDENTIFICATION</scope>
</reference>
<dbReference type="InterPro" id="IPR022412">
    <property type="entry name" value="Quinolinate_PRibosylTrfase_N"/>
</dbReference>
<dbReference type="Gene3D" id="3.20.20.70">
    <property type="entry name" value="Aldolase class I"/>
    <property type="match status" value="1"/>
</dbReference>
<dbReference type="UniPathway" id="UPA00253"/>
<dbReference type="EnsemblProtists" id="EKX48710">
    <property type="protein sequence ID" value="EKX48710"/>
    <property type="gene ID" value="GUITHDRAFT_151665"/>
</dbReference>
<dbReference type="Pfam" id="PF01729">
    <property type="entry name" value="QRPTase_C"/>
    <property type="match status" value="1"/>
</dbReference>
<reference evidence="9" key="2">
    <citation type="submission" date="2012-11" db="EMBL/GenBank/DDBJ databases">
        <authorList>
            <person name="Kuo A."/>
            <person name="Curtis B.A."/>
            <person name="Tanifuji G."/>
            <person name="Burki F."/>
            <person name="Gruber A."/>
            <person name="Irimia M."/>
            <person name="Maruyama S."/>
            <person name="Arias M.C."/>
            <person name="Ball S.G."/>
            <person name="Gile G.H."/>
            <person name="Hirakawa Y."/>
            <person name="Hopkins J.F."/>
            <person name="Rensing S.A."/>
            <person name="Schmutz J."/>
            <person name="Symeonidi A."/>
            <person name="Elias M."/>
            <person name="Eveleigh R.J."/>
            <person name="Herman E.K."/>
            <person name="Klute M.J."/>
            <person name="Nakayama T."/>
            <person name="Obornik M."/>
            <person name="Reyes-Prieto A."/>
            <person name="Armbrust E.V."/>
            <person name="Aves S.J."/>
            <person name="Beiko R.G."/>
            <person name="Coutinho P."/>
            <person name="Dacks J.B."/>
            <person name="Durnford D.G."/>
            <person name="Fast N.M."/>
            <person name="Green B.R."/>
            <person name="Grisdale C."/>
            <person name="Hempe F."/>
            <person name="Henrissat B."/>
            <person name="Hoppner M.P."/>
            <person name="Ishida K.-I."/>
            <person name="Kim E."/>
            <person name="Koreny L."/>
            <person name="Kroth P.G."/>
            <person name="Liu Y."/>
            <person name="Malik S.-B."/>
            <person name="Maier U.G."/>
            <person name="McRose D."/>
            <person name="Mock T."/>
            <person name="Neilson J.A."/>
            <person name="Onodera N.T."/>
            <person name="Poole A.M."/>
            <person name="Pritham E.J."/>
            <person name="Richards T.A."/>
            <person name="Rocap G."/>
            <person name="Roy S.W."/>
            <person name="Sarai C."/>
            <person name="Schaack S."/>
            <person name="Shirato S."/>
            <person name="Slamovits C.H."/>
            <person name="Spencer D.F."/>
            <person name="Suzuki S."/>
            <person name="Worden A.Z."/>
            <person name="Zauner S."/>
            <person name="Barry K."/>
            <person name="Bell C."/>
            <person name="Bharti A.K."/>
            <person name="Crow J.A."/>
            <person name="Grimwood J."/>
            <person name="Kramer R."/>
            <person name="Lindquist E."/>
            <person name="Lucas S."/>
            <person name="Salamov A."/>
            <person name="McFadden G.I."/>
            <person name="Lane C.E."/>
            <person name="Keeling P.J."/>
            <person name="Gray M.W."/>
            <person name="Grigoriev I.V."/>
            <person name="Archibald J.M."/>
        </authorList>
    </citation>
    <scope>NUCLEOTIDE SEQUENCE</scope>
    <source>
        <strain evidence="9">CCMP2712</strain>
    </source>
</reference>
<dbReference type="GO" id="GO:0005737">
    <property type="term" value="C:cytoplasm"/>
    <property type="evidence" value="ECO:0007669"/>
    <property type="project" value="TreeGrafter"/>
</dbReference>
<keyword evidence="4" id="KW-0808">Transferase</keyword>
<evidence type="ECO:0000313" key="9">
    <source>
        <dbReference type="Proteomes" id="UP000011087"/>
    </source>
</evidence>
<dbReference type="PANTHER" id="PTHR32179">
    <property type="entry name" value="NICOTINATE-NUCLEOTIDE PYROPHOSPHORYLASE [CARBOXYLATING]"/>
    <property type="match status" value="1"/>
</dbReference>
<dbReference type="Gene3D" id="3.90.1170.20">
    <property type="entry name" value="Quinolinate phosphoribosyl transferase, N-terminal domain"/>
    <property type="match status" value="1"/>
</dbReference>
<dbReference type="KEGG" id="gtt:GUITHDRAFT_151665"/>
<organism evidence="7">
    <name type="scientific">Guillardia theta (strain CCMP2712)</name>
    <name type="common">Cryptophyte</name>
    <dbReference type="NCBI Taxonomy" id="905079"/>
    <lineage>
        <taxon>Eukaryota</taxon>
        <taxon>Cryptophyceae</taxon>
        <taxon>Pyrenomonadales</taxon>
        <taxon>Geminigeraceae</taxon>
        <taxon>Guillardia</taxon>
    </lineage>
</organism>
<accession>L1JKV1</accession>
<dbReference type="SUPFAM" id="SSF54675">
    <property type="entry name" value="Nicotinate/Quinolinate PRTase N-terminal domain-like"/>
    <property type="match status" value="1"/>
</dbReference>
<comment type="similarity">
    <text evidence="2">Belongs to the NadC/ModD family.</text>
</comment>
<protein>
    <submittedName>
        <fullName evidence="7 8">Uncharacterized protein</fullName>
    </submittedName>
</protein>
<dbReference type="PaxDb" id="55529-EKX48710"/>
<dbReference type="GO" id="GO:0009435">
    <property type="term" value="P:NAD+ biosynthetic process"/>
    <property type="evidence" value="ECO:0007669"/>
    <property type="project" value="UniProtKB-UniPathway"/>
</dbReference>
<dbReference type="STRING" id="905079.L1JKV1"/>
<feature type="non-terminal residue" evidence="7">
    <location>
        <position position="201"/>
    </location>
</feature>
<gene>
    <name evidence="7" type="ORF">GUITHDRAFT_151665</name>
</gene>
<evidence type="ECO:0000256" key="1">
    <source>
        <dbReference type="ARBA" id="ARBA00004790"/>
    </source>
</evidence>
<feature type="domain" description="Quinolinate phosphoribosyl transferase C-terminal" evidence="5">
    <location>
        <begin position="132"/>
        <end position="197"/>
    </location>
</feature>
<comment type="pathway">
    <text evidence="1">Cofactor biosynthesis; NAD(+) biosynthesis.</text>
</comment>
<evidence type="ECO:0000313" key="8">
    <source>
        <dbReference type="EnsemblProtists" id="EKX48710"/>
    </source>
</evidence>
<dbReference type="GO" id="GO:0034213">
    <property type="term" value="P:quinolinate catabolic process"/>
    <property type="evidence" value="ECO:0007669"/>
    <property type="project" value="TreeGrafter"/>
</dbReference>
<dbReference type="AlphaFoldDB" id="L1JKV1"/>
<dbReference type="OMA" id="MANMIFK"/>
<keyword evidence="3" id="KW-0328">Glycosyltransferase</keyword>
<dbReference type="InterPro" id="IPR027277">
    <property type="entry name" value="NadC/ModD"/>
</dbReference>
<evidence type="ECO:0000256" key="2">
    <source>
        <dbReference type="ARBA" id="ARBA00009400"/>
    </source>
</evidence>
<dbReference type="EMBL" id="JH992984">
    <property type="protein sequence ID" value="EKX48710.1"/>
    <property type="molecule type" value="Genomic_DNA"/>
</dbReference>
<keyword evidence="9" id="KW-1185">Reference proteome</keyword>
<evidence type="ECO:0000256" key="4">
    <source>
        <dbReference type="ARBA" id="ARBA00022679"/>
    </source>
</evidence>
<dbReference type="RefSeq" id="XP_005835690.1">
    <property type="nucleotide sequence ID" value="XM_005835633.1"/>
</dbReference>
<proteinExistence type="inferred from homology"/>
<sequence length="201" mass="21871">MSAGNSLNDLPLPELYAHLSRSGLITRLLELARDEDLGFDGKPGDLTCQVTLEESHAMETKVMSRAELVTAGLAVLPEAAKIFAPNVTVEPKVQDGQKVPKGTALAVLRGPSHQMLRLERVALNMIGRLSGIATKTNQFHQEMIKMAGQDCRAKLLDTRKTTPGLRVLEKYAVRCGGGYCHRMGLHEAVLIKDNHIAGLQP</sequence>
<dbReference type="PANTHER" id="PTHR32179:SF3">
    <property type="entry name" value="NICOTINATE-NUCLEOTIDE PYROPHOSPHORYLASE [CARBOXYLATING]"/>
    <property type="match status" value="1"/>
</dbReference>
<dbReference type="GO" id="GO:0004514">
    <property type="term" value="F:nicotinate-nucleotide diphosphorylase (carboxylating) activity"/>
    <property type="evidence" value="ECO:0007669"/>
    <property type="project" value="InterPro"/>
</dbReference>
<reference evidence="7 9" key="1">
    <citation type="journal article" date="2012" name="Nature">
        <title>Algal genomes reveal evolutionary mosaicism and the fate of nucleomorphs.</title>
        <authorList>
            <consortium name="DOE Joint Genome Institute"/>
            <person name="Curtis B.A."/>
            <person name="Tanifuji G."/>
            <person name="Burki F."/>
            <person name="Gruber A."/>
            <person name="Irimia M."/>
            <person name="Maruyama S."/>
            <person name="Arias M.C."/>
            <person name="Ball S.G."/>
            <person name="Gile G.H."/>
            <person name="Hirakawa Y."/>
            <person name="Hopkins J.F."/>
            <person name="Kuo A."/>
            <person name="Rensing S.A."/>
            <person name="Schmutz J."/>
            <person name="Symeonidi A."/>
            <person name="Elias M."/>
            <person name="Eveleigh R.J."/>
            <person name="Herman E.K."/>
            <person name="Klute M.J."/>
            <person name="Nakayama T."/>
            <person name="Obornik M."/>
            <person name="Reyes-Prieto A."/>
            <person name="Armbrust E.V."/>
            <person name="Aves S.J."/>
            <person name="Beiko R.G."/>
            <person name="Coutinho P."/>
            <person name="Dacks J.B."/>
            <person name="Durnford D.G."/>
            <person name="Fast N.M."/>
            <person name="Green B.R."/>
            <person name="Grisdale C.J."/>
            <person name="Hempel F."/>
            <person name="Henrissat B."/>
            <person name="Hoppner M.P."/>
            <person name="Ishida K."/>
            <person name="Kim E."/>
            <person name="Koreny L."/>
            <person name="Kroth P.G."/>
            <person name="Liu Y."/>
            <person name="Malik S.B."/>
            <person name="Maier U.G."/>
            <person name="McRose D."/>
            <person name="Mock T."/>
            <person name="Neilson J.A."/>
            <person name="Onodera N.T."/>
            <person name="Poole A.M."/>
            <person name="Pritham E.J."/>
            <person name="Richards T.A."/>
            <person name="Rocap G."/>
            <person name="Roy S.W."/>
            <person name="Sarai C."/>
            <person name="Schaack S."/>
            <person name="Shirato S."/>
            <person name="Slamovits C.H."/>
            <person name="Spencer D.F."/>
            <person name="Suzuki S."/>
            <person name="Worden A.Z."/>
            <person name="Zauner S."/>
            <person name="Barry K."/>
            <person name="Bell C."/>
            <person name="Bharti A.K."/>
            <person name="Crow J.A."/>
            <person name="Grimwood J."/>
            <person name="Kramer R."/>
            <person name="Lindquist E."/>
            <person name="Lucas S."/>
            <person name="Salamov A."/>
            <person name="McFadden G.I."/>
            <person name="Lane C.E."/>
            <person name="Keeling P.J."/>
            <person name="Gray M.W."/>
            <person name="Grigoriev I.V."/>
            <person name="Archibald J.M."/>
        </authorList>
    </citation>
    <scope>NUCLEOTIDE SEQUENCE</scope>
    <source>
        <strain evidence="7 9">CCMP2712</strain>
    </source>
</reference>
<dbReference type="SUPFAM" id="SSF51690">
    <property type="entry name" value="Nicotinate/Quinolinate PRTase C-terminal domain-like"/>
    <property type="match status" value="1"/>
</dbReference>